<reference evidence="1 2" key="1">
    <citation type="journal article" date="2018" name="Nat. Genet.">
        <title>The Rosa genome provides new insights in the design of modern roses.</title>
        <authorList>
            <person name="Bendahmane M."/>
        </authorList>
    </citation>
    <scope>NUCLEOTIDE SEQUENCE [LARGE SCALE GENOMIC DNA]</scope>
    <source>
        <strain evidence="2">cv. Old Blush</strain>
    </source>
</reference>
<gene>
    <name evidence="1" type="ORF">RchiOBHm_Chr2g0131311</name>
</gene>
<dbReference type="Proteomes" id="UP000238479">
    <property type="component" value="Chromosome 2"/>
</dbReference>
<sequence>METYRALPFSPLRSPSHFSGVFFVRPYLPPQASNRLDSKSNFSHLDVVYNFSEDIGVKTELWRALQGREAAQLELEIASLHRLISSDSGHLRR</sequence>
<name>A0A2P6RV11_ROSCH</name>
<organism evidence="1 2">
    <name type="scientific">Rosa chinensis</name>
    <name type="common">China rose</name>
    <dbReference type="NCBI Taxonomy" id="74649"/>
    <lineage>
        <taxon>Eukaryota</taxon>
        <taxon>Viridiplantae</taxon>
        <taxon>Streptophyta</taxon>
        <taxon>Embryophyta</taxon>
        <taxon>Tracheophyta</taxon>
        <taxon>Spermatophyta</taxon>
        <taxon>Magnoliopsida</taxon>
        <taxon>eudicotyledons</taxon>
        <taxon>Gunneridae</taxon>
        <taxon>Pentapetalae</taxon>
        <taxon>rosids</taxon>
        <taxon>fabids</taxon>
        <taxon>Rosales</taxon>
        <taxon>Rosaceae</taxon>
        <taxon>Rosoideae</taxon>
        <taxon>Rosoideae incertae sedis</taxon>
        <taxon>Rosa</taxon>
    </lineage>
</organism>
<protein>
    <submittedName>
        <fullName evidence="1">Uncharacterized protein</fullName>
    </submittedName>
</protein>
<evidence type="ECO:0000313" key="2">
    <source>
        <dbReference type="Proteomes" id="UP000238479"/>
    </source>
</evidence>
<comment type="caution">
    <text evidence="1">The sequence shown here is derived from an EMBL/GenBank/DDBJ whole genome shotgun (WGS) entry which is preliminary data.</text>
</comment>
<proteinExistence type="predicted"/>
<accession>A0A2P6RV11</accession>
<dbReference type="EMBL" id="PDCK01000040">
    <property type="protein sequence ID" value="PRQ50267.1"/>
    <property type="molecule type" value="Genomic_DNA"/>
</dbReference>
<dbReference type="Gramene" id="PRQ50267">
    <property type="protein sequence ID" value="PRQ50267"/>
    <property type="gene ID" value="RchiOBHm_Chr2g0131311"/>
</dbReference>
<evidence type="ECO:0000313" key="1">
    <source>
        <dbReference type="EMBL" id="PRQ50267.1"/>
    </source>
</evidence>
<keyword evidence="2" id="KW-1185">Reference proteome</keyword>
<dbReference type="AlphaFoldDB" id="A0A2P6RV11"/>